<proteinExistence type="predicted"/>
<evidence type="ECO:0000313" key="2">
    <source>
        <dbReference type="EMBL" id="TID26483.1"/>
    </source>
</evidence>
<dbReference type="Proteomes" id="UP000298493">
    <property type="component" value="Unassembled WGS sequence"/>
</dbReference>
<dbReference type="EMBL" id="SNSC02000002">
    <property type="protein sequence ID" value="TID26483.1"/>
    <property type="molecule type" value="Genomic_DNA"/>
</dbReference>
<reference evidence="2 3" key="1">
    <citation type="submission" date="2019-04" db="EMBL/GenBank/DDBJ databases">
        <title>High contiguity whole genome sequence and gene annotation resource for two Venturia nashicola isolates.</title>
        <authorList>
            <person name="Prokchorchik M."/>
            <person name="Won K."/>
            <person name="Lee Y."/>
            <person name="Choi E.D."/>
            <person name="Segonzac C."/>
            <person name="Sohn K.H."/>
        </authorList>
    </citation>
    <scope>NUCLEOTIDE SEQUENCE [LARGE SCALE GENOMIC DNA]</scope>
    <source>
        <strain evidence="2 3">PRI2</strain>
    </source>
</reference>
<feature type="signal peptide" evidence="1">
    <location>
        <begin position="1"/>
        <end position="22"/>
    </location>
</feature>
<keyword evidence="3" id="KW-1185">Reference proteome</keyword>
<evidence type="ECO:0000313" key="3">
    <source>
        <dbReference type="Proteomes" id="UP000298493"/>
    </source>
</evidence>
<evidence type="ECO:0000256" key="1">
    <source>
        <dbReference type="SAM" id="SignalP"/>
    </source>
</evidence>
<protein>
    <submittedName>
        <fullName evidence="2">Uncharacterized protein</fullName>
    </submittedName>
</protein>
<sequence length="168" mass="17293">MYLQKLTLLATTLLTIPPPTTATPTTTTTTTKESGFALIPLTSTPPQLTNSSHLSAAISRISAYQTSLTAQPHYASIANIVASAMSKQDPANTNATTTVWEPATTYFGVPTGAEWWSEVPEGARAFFSSVVSVESRLATGNGAVETAGVGLGVGMGFVVGGLGVVLAM</sequence>
<name>A0A4Z1PD64_9PEZI</name>
<keyword evidence="1" id="KW-0732">Signal</keyword>
<feature type="chain" id="PRO_5021439045" evidence="1">
    <location>
        <begin position="23"/>
        <end position="168"/>
    </location>
</feature>
<accession>A0A4Z1PD64</accession>
<organism evidence="2 3">
    <name type="scientific">Venturia nashicola</name>
    <dbReference type="NCBI Taxonomy" id="86259"/>
    <lineage>
        <taxon>Eukaryota</taxon>
        <taxon>Fungi</taxon>
        <taxon>Dikarya</taxon>
        <taxon>Ascomycota</taxon>
        <taxon>Pezizomycotina</taxon>
        <taxon>Dothideomycetes</taxon>
        <taxon>Pleosporomycetidae</taxon>
        <taxon>Venturiales</taxon>
        <taxon>Venturiaceae</taxon>
        <taxon>Venturia</taxon>
    </lineage>
</organism>
<dbReference type="AlphaFoldDB" id="A0A4Z1PD64"/>
<comment type="caution">
    <text evidence="2">The sequence shown here is derived from an EMBL/GenBank/DDBJ whole genome shotgun (WGS) entry which is preliminary data.</text>
</comment>
<gene>
    <name evidence="2" type="ORF">E6O75_ATG00976</name>
</gene>